<dbReference type="AlphaFoldDB" id="Q1MZ32"/>
<dbReference type="Proteomes" id="UP000004263">
    <property type="component" value="Unassembled WGS sequence"/>
</dbReference>
<dbReference type="PANTHER" id="PTHR33643">
    <property type="entry name" value="UREASE ACCESSORY PROTEIN D"/>
    <property type="match status" value="1"/>
</dbReference>
<sequence>MASAELVPALHYCCTLELKASECPKNVHALLKQRPSVENDKGWKAYFYGEYIKQANATRLGVTEHYGPLRVQRPFHPEGLDCLHNYLLHPPGGLVGGDTLTIHLNAHVGAHGLMTTPSAGKFYNNISGMKQRQVNKVHVANDAIVEYLPQENIIFNGADGELETYVELEGNGLFIGWEITALGRQAGDLPFIDGQLIQSIRIMRDGNPLFLDRLGFKAQDSIRTSHSGFQDQNVFASFIVTDNVDWQYGEWVDQTNSELNYTRIAITQKKDAFIVRALGNDVEELKETLIQVWEHVRPLVINKPACRPRIWNT</sequence>
<protein>
    <recommendedName>
        <fullName evidence="4">Urease accessory protein UreD</fullName>
    </recommendedName>
</protein>
<dbReference type="STRING" id="207949.RED65_07204"/>
<dbReference type="GO" id="GO:0016151">
    <property type="term" value="F:nickel cation binding"/>
    <property type="evidence" value="ECO:0007669"/>
    <property type="project" value="UniProtKB-UniRule"/>
</dbReference>
<comment type="similarity">
    <text evidence="1 4">Belongs to the UreD family.</text>
</comment>
<dbReference type="GO" id="GO:0005737">
    <property type="term" value="C:cytoplasm"/>
    <property type="evidence" value="ECO:0007669"/>
    <property type="project" value="UniProtKB-SubCell"/>
</dbReference>
<evidence type="ECO:0000313" key="5">
    <source>
        <dbReference type="EMBL" id="EAT11196.1"/>
    </source>
</evidence>
<evidence type="ECO:0000256" key="1">
    <source>
        <dbReference type="ARBA" id="ARBA00007177"/>
    </source>
</evidence>
<proteinExistence type="inferred from homology"/>
<dbReference type="InterPro" id="IPR002669">
    <property type="entry name" value="UreD"/>
</dbReference>
<reference evidence="5 6" key="1">
    <citation type="submission" date="2006-03" db="EMBL/GenBank/DDBJ databases">
        <authorList>
            <person name="Pinhassi J."/>
            <person name="Pedros-Alio C."/>
            <person name="Ferriera S."/>
            <person name="Johnson J."/>
            <person name="Kravitz S."/>
            <person name="Halpern A."/>
            <person name="Remington K."/>
            <person name="Beeson K."/>
            <person name="Tran B."/>
            <person name="Rogers Y.-H."/>
            <person name="Friedman R."/>
            <person name="Venter J.C."/>
        </authorList>
    </citation>
    <scope>NUCLEOTIDE SEQUENCE [LARGE SCALE GENOMIC DNA]</scope>
    <source>
        <strain evidence="5 6">RED65</strain>
    </source>
</reference>
<dbReference type="EMBL" id="AAQH01000021">
    <property type="protein sequence ID" value="EAT11196.1"/>
    <property type="molecule type" value="Genomic_DNA"/>
</dbReference>
<comment type="function">
    <text evidence="4">Required for maturation of urease via the functional incorporation of the urease nickel metallocenter.</text>
</comment>
<name>Q1MZ32_9GAMM</name>
<comment type="subcellular location">
    <subcellularLocation>
        <location evidence="4">Cytoplasm</location>
    </subcellularLocation>
</comment>
<evidence type="ECO:0000256" key="3">
    <source>
        <dbReference type="ARBA" id="ARBA00023186"/>
    </source>
</evidence>
<keyword evidence="6" id="KW-1185">Reference proteome</keyword>
<evidence type="ECO:0000256" key="4">
    <source>
        <dbReference type="HAMAP-Rule" id="MF_01384"/>
    </source>
</evidence>
<keyword evidence="3 4" id="KW-0143">Chaperone</keyword>
<dbReference type="OrthoDB" id="9798842at2"/>
<dbReference type="HOGENOM" id="CLU_056339_0_0_6"/>
<accession>Q1MZ32</accession>
<keyword evidence="2 4" id="KW-0996">Nickel insertion</keyword>
<dbReference type="HAMAP" id="MF_01384">
    <property type="entry name" value="UreD"/>
    <property type="match status" value="1"/>
</dbReference>
<keyword evidence="4" id="KW-0963">Cytoplasm</keyword>
<dbReference type="Pfam" id="PF01774">
    <property type="entry name" value="UreD"/>
    <property type="match status" value="1"/>
</dbReference>
<comment type="subunit">
    <text evidence="4">UreD, UreF and UreG form a complex that acts as a GTP-hydrolysis-dependent molecular chaperone, activating the urease apoprotein by helping to assemble the nickel containing metallocenter of UreC. The UreE protein probably delivers the nickel.</text>
</comment>
<gene>
    <name evidence="4" type="primary">ureD</name>
    <name evidence="5" type="ORF">RED65_07204</name>
</gene>
<evidence type="ECO:0000313" key="6">
    <source>
        <dbReference type="Proteomes" id="UP000004263"/>
    </source>
</evidence>
<comment type="caution">
    <text evidence="5">The sequence shown here is derived from an EMBL/GenBank/DDBJ whole genome shotgun (WGS) entry which is preliminary data.</text>
</comment>
<dbReference type="PANTHER" id="PTHR33643:SF1">
    <property type="entry name" value="UREASE ACCESSORY PROTEIN D"/>
    <property type="match status" value="1"/>
</dbReference>
<evidence type="ECO:0000256" key="2">
    <source>
        <dbReference type="ARBA" id="ARBA00022988"/>
    </source>
</evidence>
<organism evidence="5 6">
    <name type="scientific">Bermanella marisrubri</name>
    <dbReference type="NCBI Taxonomy" id="207949"/>
    <lineage>
        <taxon>Bacteria</taxon>
        <taxon>Pseudomonadati</taxon>
        <taxon>Pseudomonadota</taxon>
        <taxon>Gammaproteobacteria</taxon>
        <taxon>Oceanospirillales</taxon>
        <taxon>Oceanospirillaceae</taxon>
        <taxon>Bermanella</taxon>
    </lineage>
</organism>